<evidence type="ECO:0000256" key="3">
    <source>
        <dbReference type="ARBA" id="ARBA00022448"/>
    </source>
</evidence>
<evidence type="ECO:0000256" key="9">
    <source>
        <dbReference type="ARBA" id="ARBA00023136"/>
    </source>
</evidence>
<keyword evidence="6 13" id="KW-1133">Transmembrane helix</keyword>
<name>A0A0M5J0J4_DROBS</name>
<dbReference type="PANTHER" id="PTHR11690:SF253">
    <property type="entry name" value="PICKPOCKET 18-RELATED"/>
    <property type="match status" value="1"/>
</dbReference>
<evidence type="ECO:0000256" key="5">
    <source>
        <dbReference type="ARBA" id="ARBA00022692"/>
    </source>
</evidence>
<keyword evidence="8 12" id="KW-0406">Ion transport</keyword>
<feature type="transmembrane region" description="Helical" evidence="13">
    <location>
        <begin position="70"/>
        <end position="91"/>
    </location>
</feature>
<dbReference type="OrthoDB" id="6436100at2759"/>
<evidence type="ECO:0000256" key="10">
    <source>
        <dbReference type="ARBA" id="ARBA00023201"/>
    </source>
</evidence>
<accession>A0A0M5J0J4</accession>
<dbReference type="STRING" id="30019.A0A0M5J0J4"/>
<dbReference type="Proteomes" id="UP000494163">
    <property type="component" value="Chromosome 3R"/>
</dbReference>
<dbReference type="PANTHER" id="PTHR11690">
    <property type="entry name" value="AMILORIDE-SENSITIVE SODIUM CHANNEL-RELATED"/>
    <property type="match status" value="1"/>
</dbReference>
<evidence type="ECO:0000256" key="13">
    <source>
        <dbReference type="SAM" id="Phobius"/>
    </source>
</evidence>
<evidence type="ECO:0000256" key="7">
    <source>
        <dbReference type="ARBA" id="ARBA00023053"/>
    </source>
</evidence>
<evidence type="ECO:0000256" key="4">
    <source>
        <dbReference type="ARBA" id="ARBA00022461"/>
    </source>
</evidence>
<evidence type="ECO:0000256" key="8">
    <source>
        <dbReference type="ARBA" id="ARBA00023065"/>
    </source>
</evidence>
<organism evidence="14 15">
    <name type="scientific">Drosophila busckii</name>
    <name type="common">Fruit fly</name>
    <dbReference type="NCBI Taxonomy" id="30019"/>
    <lineage>
        <taxon>Eukaryota</taxon>
        <taxon>Metazoa</taxon>
        <taxon>Ecdysozoa</taxon>
        <taxon>Arthropoda</taxon>
        <taxon>Hexapoda</taxon>
        <taxon>Insecta</taxon>
        <taxon>Pterygota</taxon>
        <taxon>Neoptera</taxon>
        <taxon>Endopterygota</taxon>
        <taxon>Diptera</taxon>
        <taxon>Brachycera</taxon>
        <taxon>Muscomorpha</taxon>
        <taxon>Ephydroidea</taxon>
        <taxon>Drosophilidae</taxon>
        <taxon>Drosophila</taxon>
    </lineage>
</organism>
<evidence type="ECO:0000256" key="2">
    <source>
        <dbReference type="ARBA" id="ARBA00007193"/>
    </source>
</evidence>
<comment type="subcellular location">
    <subcellularLocation>
        <location evidence="1">Membrane</location>
        <topology evidence="1">Multi-pass membrane protein</topology>
    </subcellularLocation>
</comment>
<keyword evidence="10 12" id="KW-0739">Sodium transport</keyword>
<evidence type="ECO:0000313" key="15">
    <source>
        <dbReference type="Proteomes" id="UP000494163"/>
    </source>
</evidence>
<evidence type="ECO:0000256" key="11">
    <source>
        <dbReference type="ARBA" id="ARBA00023303"/>
    </source>
</evidence>
<reference evidence="14 15" key="1">
    <citation type="submission" date="2015-08" db="EMBL/GenBank/DDBJ databases">
        <title>Ancestral chromatin configuration constrains chromatin evolution on differentiating sex chromosomes in Drosophila.</title>
        <authorList>
            <person name="Zhou Q."/>
            <person name="Bachtrog D."/>
        </authorList>
    </citation>
    <scope>NUCLEOTIDE SEQUENCE [LARGE SCALE GENOMIC DNA]</scope>
    <source>
        <tissue evidence="14">Whole larvae</tissue>
    </source>
</reference>
<dbReference type="Gene3D" id="2.60.470.10">
    <property type="entry name" value="Acid-sensing ion channels like domains"/>
    <property type="match status" value="1"/>
</dbReference>
<evidence type="ECO:0000256" key="12">
    <source>
        <dbReference type="RuleBase" id="RU000679"/>
    </source>
</evidence>
<dbReference type="Pfam" id="PF00858">
    <property type="entry name" value="ASC"/>
    <property type="match status" value="1"/>
</dbReference>
<keyword evidence="4 12" id="KW-0894">Sodium channel</keyword>
<sequence>MVNIESTSNAIWWIKNPNADRKRRSAERGRARKESLGSSFCLDMAVLVRHVSLQGYDKLLAPELTLLERLIWLLVHMATLVGLLVILSLTWENFVAQYFVINLKDPLYPIENVPFPAVSICANNRISLQAVNDYALLLQSNDPTPRELEYYTNQLRYLGLLYDINNSNFDVDQYMAFQAFLELFGTWDNETFFNTRRVMKLLTPSCENFILKCSLASAEISCFSEDAFQNSLTKYGPCCTFNTKNKLKKRSFKNRLANSELGLSVIINASDADNFAPVLNTNGYIVMVHDADNYATVSSSGALEMFPGHKEESFLKINARVIDTDPSLHSFSPERRGCYFQGEFEMPKNARADTHAAYSFPNCITRCRIRSVIALCNCLPFQYPMELVESFDGVVFCTTSHVSCLRQYQFKWSNVLTQRIRLVGMEREAEEALFCPTCMPACYDIQYKVSLSALPIDNLLASLGNDTELNTNISLLRVYFGQPSAPLYMRLLSNEWYEIFSTVGNILSVFIGFSMVAIFESLFILCKYIFKSCRQLIRQTSADDKAKAMKSSKLTIYP</sequence>
<keyword evidence="5 12" id="KW-0812">Transmembrane</keyword>
<gene>
    <name evidence="14" type="ORF">Dbus_chr3Rg2581</name>
</gene>
<evidence type="ECO:0000256" key="6">
    <source>
        <dbReference type="ARBA" id="ARBA00022989"/>
    </source>
</evidence>
<keyword evidence="11 12" id="KW-0407">Ion channel</keyword>
<keyword evidence="3 12" id="KW-0813">Transport</keyword>
<keyword evidence="9 13" id="KW-0472">Membrane</keyword>
<dbReference type="PRINTS" id="PR01078">
    <property type="entry name" value="AMINACHANNEL"/>
</dbReference>
<dbReference type="AlphaFoldDB" id="A0A0M5J0J4"/>
<dbReference type="GO" id="GO:0015280">
    <property type="term" value="F:ligand-gated sodium channel activity"/>
    <property type="evidence" value="ECO:0007669"/>
    <property type="project" value="TreeGrafter"/>
</dbReference>
<evidence type="ECO:0000256" key="1">
    <source>
        <dbReference type="ARBA" id="ARBA00004141"/>
    </source>
</evidence>
<protein>
    <submittedName>
        <fullName evidence="14">CG31105</fullName>
    </submittedName>
</protein>
<dbReference type="OMA" id="GTWDNET"/>
<feature type="transmembrane region" description="Helical" evidence="13">
    <location>
        <begin position="506"/>
        <end position="530"/>
    </location>
</feature>
<keyword evidence="7" id="KW-0915">Sodium</keyword>
<keyword evidence="15" id="KW-1185">Reference proteome</keyword>
<proteinExistence type="inferred from homology"/>
<dbReference type="GO" id="GO:0005886">
    <property type="term" value="C:plasma membrane"/>
    <property type="evidence" value="ECO:0007669"/>
    <property type="project" value="TreeGrafter"/>
</dbReference>
<comment type="similarity">
    <text evidence="2 12">Belongs to the amiloride-sensitive sodium channel (TC 1.A.6) family.</text>
</comment>
<dbReference type="InterPro" id="IPR001873">
    <property type="entry name" value="ENaC"/>
</dbReference>
<dbReference type="EMBL" id="CP012526">
    <property type="protein sequence ID" value="ALC47831.1"/>
    <property type="molecule type" value="Genomic_DNA"/>
</dbReference>
<evidence type="ECO:0000313" key="14">
    <source>
        <dbReference type="EMBL" id="ALC47831.1"/>
    </source>
</evidence>